<reference evidence="2" key="1">
    <citation type="journal article" date="2015" name="Proc. Natl. Acad. Sci. U.S.A.">
        <title>Networks of energetic and metabolic interactions define dynamics in microbial communities.</title>
        <authorList>
            <person name="Embree M."/>
            <person name="Liu J.K."/>
            <person name="Al-Bassam M.M."/>
            <person name="Zengler K."/>
        </authorList>
    </citation>
    <scope>NUCLEOTIDE SEQUENCE</scope>
</reference>
<feature type="region of interest" description="Disordered" evidence="1">
    <location>
        <begin position="1"/>
        <end position="21"/>
    </location>
</feature>
<sequence>MPAFRHPSLPAGQPPRPGRTAPGLAMVLATLAVLASLAACRDQEPPPAVRSANTEYGFSIVLPPGWKTFEEKTRDCLATLGATGPDGGLVYVCASRRPPDFATSQSEFVNCEQIKTYVEEKLLGRRVECHATTVQGRQAYEALYLRDVADTRGNVRKQFVNQTFLVRGDLLYALTSYAMGSTEAKAQAAFNAHSEVALRSVLTFFLHNGPSTGPGTGPGNGPGNGPPPATAK</sequence>
<dbReference type="EMBL" id="LNQE01000023">
    <property type="protein sequence ID" value="KUG29916.1"/>
    <property type="molecule type" value="Genomic_DNA"/>
</dbReference>
<dbReference type="AlphaFoldDB" id="A0A0W8G9U9"/>
<organism evidence="2">
    <name type="scientific">hydrocarbon metagenome</name>
    <dbReference type="NCBI Taxonomy" id="938273"/>
    <lineage>
        <taxon>unclassified sequences</taxon>
        <taxon>metagenomes</taxon>
        <taxon>ecological metagenomes</taxon>
    </lineage>
</organism>
<gene>
    <name evidence="2" type="ORF">ASZ90_000197</name>
</gene>
<feature type="region of interest" description="Disordered" evidence="1">
    <location>
        <begin position="209"/>
        <end position="232"/>
    </location>
</feature>
<protein>
    <submittedName>
        <fullName evidence="2">Uncharacterized protein</fullName>
    </submittedName>
</protein>
<feature type="compositionally biased region" description="Gly residues" evidence="1">
    <location>
        <begin position="212"/>
        <end position="223"/>
    </location>
</feature>
<proteinExistence type="predicted"/>
<comment type="caution">
    <text evidence="2">The sequence shown here is derived from an EMBL/GenBank/DDBJ whole genome shotgun (WGS) entry which is preliminary data.</text>
</comment>
<name>A0A0W8G9U9_9ZZZZ</name>
<evidence type="ECO:0000256" key="1">
    <source>
        <dbReference type="SAM" id="MobiDB-lite"/>
    </source>
</evidence>
<evidence type="ECO:0000313" key="2">
    <source>
        <dbReference type="EMBL" id="KUG29916.1"/>
    </source>
</evidence>
<accession>A0A0W8G9U9</accession>